<dbReference type="RefSeq" id="WP_210218552.1">
    <property type="nucleotide sequence ID" value="NZ_CP072793.1"/>
</dbReference>
<dbReference type="PANTHER" id="PTHR43566:SF2">
    <property type="entry name" value="DUF4143 DOMAIN-CONTAINING PROTEIN"/>
    <property type="match status" value="1"/>
</dbReference>
<dbReference type="InterPro" id="IPR041682">
    <property type="entry name" value="AAA_14"/>
</dbReference>
<dbReference type="EMBL" id="CP072793">
    <property type="protein sequence ID" value="QTR53025.1"/>
    <property type="molecule type" value="Genomic_DNA"/>
</dbReference>
<dbReference type="AlphaFoldDB" id="A0A975F9T2"/>
<feature type="domain" description="DUF4143" evidence="2">
    <location>
        <begin position="167"/>
        <end position="323"/>
    </location>
</feature>
<feature type="domain" description="AAA" evidence="1">
    <location>
        <begin position="11"/>
        <end position="130"/>
    </location>
</feature>
<dbReference type="Pfam" id="PF13635">
    <property type="entry name" value="DUF4143"/>
    <property type="match status" value="1"/>
</dbReference>
<dbReference type="CDD" id="cd00009">
    <property type="entry name" value="AAA"/>
    <property type="match status" value="1"/>
</dbReference>
<evidence type="ECO:0000259" key="1">
    <source>
        <dbReference type="Pfam" id="PF13173"/>
    </source>
</evidence>
<dbReference type="KEGG" id="tun:J9260_15155"/>
<evidence type="ECO:0000313" key="4">
    <source>
        <dbReference type="Proteomes" id="UP000672009"/>
    </source>
</evidence>
<dbReference type="GO" id="GO:0005524">
    <property type="term" value="F:ATP binding"/>
    <property type="evidence" value="ECO:0007669"/>
    <property type="project" value="UniProtKB-KW"/>
</dbReference>
<keyword evidence="3" id="KW-0547">Nucleotide-binding</keyword>
<dbReference type="InterPro" id="IPR027417">
    <property type="entry name" value="P-loop_NTPase"/>
</dbReference>
<dbReference type="PANTHER" id="PTHR43566">
    <property type="entry name" value="CONSERVED PROTEIN"/>
    <property type="match status" value="1"/>
</dbReference>
<dbReference type="Proteomes" id="UP000672009">
    <property type="component" value="Chromosome"/>
</dbReference>
<evidence type="ECO:0000259" key="2">
    <source>
        <dbReference type="Pfam" id="PF13635"/>
    </source>
</evidence>
<accession>A0A975F9T2</accession>
<keyword evidence="3" id="KW-0067">ATP-binding</keyword>
<gene>
    <name evidence="3" type="ORF">J9260_15155</name>
</gene>
<keyword evidence="4" id="KW-1185">Reference proteome</keyword>
<evidence type="ECO:0000313" key="3">
    <source>
        <dbReference type="EMBL" id="QTR53025.1"/>
    </source>
</evidence>
<name>A0A975F9T2_9GAMM</name>
<reference evidence="3" key="1">
    <citation type="submission" date="2021-04" db="EMBL/GenBank/DDBJ databases">
        <title>Genomics, taxonomy and metabolism of representatives of sulfur bacteria of the genus Thiothrix: Thiothrix fructosivorans QT, Thiothrix unzii A1T and three new species, Thiothrix subterranea sp. nov., Thiothrix litoralis sp. nov. and 'Candidatus Thiothrix anitrata' sp. nov.</title>
        <authorList>
            <person name="Ravin N.V."/>
            <person name="Smolyakov D."/>
            <person name="Rudenko T.S."/>
            <person name="Mardanov A.V."/>
            <person name="Beletsky A.V."/>
            <person name="Markov N.D."/>
            <person name="Fomenkov A.I."/>
            <person name="Roberts R.J."/>
            <person name="Karnachuk O.V."/>
            <person name="Novikov A."/>
            <person name="Grabovich M.Y."/>
        </authorList>
    </citation>
    <scope>NUCLEOTIDE SEQUENCE</scope>
    <source>
        <strain evidence="3">A1</strain>
    </source>
</reference>
<organism evidence="3 4">
    <name type="scientific">Thiothrix unzii</name>
    <dbReference type="NCBI Taxonomy" id="111769"/>
    <lineage>
        <taxon>Bacteria</taxon>
        <taxon>Pseudomonadati</taxon>
        <taxon>Pseudomonadota</taxon>
        <taxon>Gammaproteobacteria</taxon>
        <taxon>Thiotrichales</taxon>
        <taxon>Thiotrichaceae</taxon>
        <taxon>Thiothrix</taxon>
    </lineage>
</organism>
<dbReference type="InterPro" id="IPR025420">
    <property type="entry name" value="DUF4143"/>
</dbReference>
<sequence>MYNRLFTPPANKSFFLFGPRGTGKTTWLKTYFGDAIYLDFLRPDLFQRLLGSENRLEEYIPADYAGWVILDEIQKIPNLLDEVHRLIETRKNLRFVLTGSSARKLRRSNVNLLAGRALQYHFFPLTVAECADDFDLTKALQFGMLPSIFTEENPKHYLQAYIQTYLEQEVQQEGLTRNIGAFSRFLEIASFSQGESLNITDVAREAHINRKVAENYFSILEDLLIAYRLPVFTKRAKRKMTQHRKFYFFDTGVYYHLRPKGVLDSPEELEGVCLESFILQEIRALNAYRDWGYTLSFWRTATGQEVDIVCYGDAGFYAIEVKRNRTVSAKHLSGLKSFREDYPEVTPYLVYGGDDKLEIDGIKIIPVRVFLRDIEHYLSGVSHV</sequence>
<proteinExistence type="predicted"/>
<dbReference type="SUPFAM" id="SSF52540">
    <property type="entry name" value="P-loop containing nucleoside triphosphate hydrolases"/>
    <property type="match status" value="1"/>
</dbReference>
<protein>
    <submittedName>
        <fullName evidence="3">ATP-binding protein</fullName>
    </submittedName>
</protein>
<dbReference type="Pfam" id="PF13173">
    <property type="entry name" value="AAA_14"/>
    <property type="match status" value="1"/>
</dbReference>